<dbReference type="SMART" id="SM00453">
    <property type="entry name" value="WSN"/>
    <property type="match status" value="1"/>
</dbReference>
<keyword evidence="4 7" id="KW-1133">Transmembrane helix</keyword>
<feature type="compositionally biased region" description="Pro residues" evidence="6">
    <location>
        <begin position="827"/>
        <end position="836"/>
    </location>
</feature>
<dbReference type="Pfam" id="PF07851">
    <property type="entry name" value="TMEM120A-B"/>
    <property type="match status" value="1"/>
</dbReference>
<accession>E3MSP3</accession>
<dbReference type="Pfam" id="PF02206">
    <property type="entry name" value="WSN"/>
    <property type="match status" value="1"/>
</dbReference>
<dbReference type="eggNOG" id="ENOG502SZZP">
    <property type="taxonomic scope" value="Eukaryota"/>
</dbReference>
<feature type="compositionally biased region" description="Basic and acidic residues" evidence="6">
    <location>
        <begin position="837"/>
        <end position="883"/>
    </location>
</feature>
<gene>
    <name evidence="10" type="ORF">CRE_16230</name>
</gene>
<dbReference type="GO" id="GO:0016020">
    <property type="term" value="C:membrane"/>
    <property type="evidence" value="ECO:0007669"/>
    <property type="project" value="UniProtKB-SubCell"/>
</dbReference>
<feature type="transmembrane region" description="Helical" evidence="7">
    <location>
        <begin position="746"/>
        <end position="770"/>
    </location>
</feature>
<feature type="region of interest" description="Disordered" evidence="6">
    <location>
        <begin position="788"/>
        <end position="982"/>
    </location>
</feature>
<keyword evidence="11" id="KW-1185">Reference proteome</keyword>
<dbReference type="EMBL" id="DS268473">
    <property type="protein sequence ID" value="EFP08421.1"/>
    <property type="molecule type" value="Genomic_DNA"/>
</dbReference>
<feature type="compositionally biased region" description="Low complexity" evidence="6">
    <location>
        <begin position="1260"/>
        <end position="1270"/>
    </location>
</feature>
<dbReference type="PANTHER" id="PTHR31227:SF1">
    <property type="entry name" value="DOMAIN OF UNKNOWN FUNCTION WSN DOMAIN-CONTAINING PROTEIN"/>
    <property type="match status" value="1"/>
</dbReference>
<feature type="chain" id="PRO_5003177597" description="Domain of unknown function WSN domain-containing protein" evidence="8">
    <location>
        <begin position="27"/>
        <end position="1283"/>
    </location>
</feature>
<feature type="signal peptide" evidence="8">
    <location>
        <begin position="1"/>
        <end position="26"/>
    </location>
</feature>
<comment type="similarity">
    <text evidence="2">Belongs to the TMEM120 family.</text>
</comment>
<feature type="domain" description="Domain of unknown function WSN" evidence="9">
    <location>
        <begin position="60"/>
        <end position="127"/>
    </location>
</feature>
<dbReference type="InterPro" id="IPR003125">
    <property type="entry name" value="WSN"/>
</dbReference>
<dbReference type="HOGENOM" id="CLU_262929_0_0_1"/>
<feature type="compositionally biased region" description="Low complexity" evidence="6">
    <location>
        <begin position="893"/>
        <end position="904"/>
    </location>
</feature>
<dbReference type="Proteomes" id="UP000008281">
    <property type="component" value="Unassembled WGS sequence"/>
</dbReference>
<dbReference type="PANTHER" id="PTHR31227">
    <property type="entry name" value="PROTEIN CBG15697"/>
    <property type="match status" value="1"/>
</dbReference>
<reference evidence="10" key="1">
    <citation type="submission" date="2007-07" db="EMBL/GenBank/DDBJ databases">
        <title>PCAP assembly of the Caenorhabditis remanei genome.</title>
        <authorList>
            <consortium name="The Caenorhabditis remanei Sequencing Consortium"/>
            <person name="Wilson R.K."/>
        </authorList>
    </citation>
    <scope>NUCLEOTIDE SEQUENCE [LARGE SCALE GENOMIC DNA]</scope>
    <source>
        <strain evidence="10">PB4641</strain>
    </source>
</reference>
<dbReference type="OMA" id="WRINSME"/>
<dbReference type="InParanoid" id="E3MSP3"/>
<feature type="compositionally biased region" description="Pro residues" evidence="6">
    <location>
        <begin position="905"/>
        <end position="921"/>
    </location>
</feature>
<evidence type="ECO:0000256" key="7">
    <source>
        <dbReference type="SAM" id="Phobius"/>
    </source>
</evidence>
<keyword evidence="8" id="KW-0732">Signal</keyword>
<comment type="subcellular location">
    <subcellularLocation>
        <location evidence="1">Membrane</location>
        <topology evidence="1">Multi-pass membrane protein</topology>
    </subcellularLocation>
</comment>
<organism evidence="11">
    <name type="scientific">Caenorhabditis remanei</name>
    <name type="common">Caenorhabditis vulgaris</name>
    <dbReference type="NCBI Taxonomy" id="31234"/>
    <lineage>
        <taxon>Eukaryota</taxon>
        <taxon>Metazoa</taxon>
        <taxon>Ecdysozoa</taxon>
        <taxon>Nematoda</taxon>
        <taxon>Chromadorea</taxon>
        <taxon>Rhabditida</taxon>
        <taxon>Rhabditina</taxon>
        <taxon>Rhabditomorpha</taxon>
        <taxon>Rhabditoidea</taxon>
        <taxon>Rhabditidae</taxon>
        <taxon>Peloderinae</taxon>
        <taxon>Caenorhabditis</taxon>
    </lineage>
</organism>
<evidence type="ECO:0000256" key="4">
    <source>
        <dbReference type="ARBA" id="ARBA00022989"/>
    </source>
</evidence>
<dbReference type="InterPro" id="IPR012926">
    <property type="entry name" value="TMEM120A/B"/>
</dbReference>
<keyword evidence="3 7" id="KW-0812">Transmembrane</keyword>
<feature type="transmembrane region" description="Helical" evidence="7">
    <location>
        <begin position="1199"/>
        <end position="1224"/>
    </location>
</feature>
<feature type="transmembrane region" description="Helical" evidence="7">
    <location>
        <begin position="1167"/>
        <end position="1187"/>
    </location>
</feature>
<dbReference type="STRING" id="31234.E3MSP3"/>
<keyword evidence="5 7" id="KW-0472">Membrane</keyword>
<evidence type="ECO:0000313" key="11">
    <source>
        <dbReference type="Proteomes" id="UP000008281"/>
    </source>
</evidence>
<evidence type="ECO:0000256" key="1">
    <source>
        <dbReference type="ARBA" id="ARBA00004141"/>
    </source>
</evidence>
<evidence type="ECO:0000256" key="8">
    <source>
        <dbReference type="SAM" id="SignalP"/>
    </source>
</evidence>
<evidence type="ECO:0000259" key="9">
    <source>
        <dbReference type="SMART" id="SM00453"/>
    </source>
</evidence>
<evidence type="ECO:0000256" key="2">
    <source>
        <dbReference type="ARBA" id="ARBA00009700"/>
    </source>
</evidence>
<feature type="compositionally biased region" description="Basic and acidic residues" evidence="6">
    <location>
        <begin position="935"/>
        <end position="971"/>
    </location>
</feature>
<evidence type="ECO:0000256" key="5">
    <source>
        <dbReference type="ARBA" id="ARBA00023136"/>
    </source>
</evidence>
<evidence type="ECO:0000256" key="6">
    <source>
        <dbReference type="SAM" id="MobiDB-lite"/>
    </source>
</evidence>
<evidence type="ECO:0000313" key="10">
    <source>
        <dbReference type="EMBL" id="EFP08421.1"/>
    </source>
</evidence>
<dbReference type="OrthoDB" id="5877199at2759"/>
<evidence type="ECO:0000256" key="3">
    <source>
        <dbReference type="ARBA" id="ARBA00022692"/>
    </source>
</evidence>
<protein>
    <recommendedName>
        <fullName evidence="9">Domain of unknown function WSN domain-containing protein</fullName>
    </recommendedName>
</protein>
<feature type="region of interest" description="Disordered" evidence="6">
    <location>
        <begin position="1254"/>
        <end position="1283"/>
    </location>
</feature>
<proteinExistence type="inferred from homology"/>
<sequence length="1283" mass="144549">MREKLMMIAAVLLISILTANLNTASAKNVPENVDKLVSYFNNLAYSSDVQFVRADMPIYEDPMTVIENLRGVARIVAAITLQNGLSDGSISIENASVELMNLDIPLSDLKKFDKKKMDDFVDKSIEMKTKMSNGSEKAEEAFIKLHEIREQWREHSVKMKDFPKNLSALEGLKSWNTNVFKKVDIDKVSNMKKESEKDYKALETPLVALMSEISSLTKTFDTVPAEALLRNLSNLEKFVDITGQFDTNPFKALYGFRRYEKTFEDTSTVVSKVPVGGRDRQDSKVLDAISKSLLAIHNESARVLTTGFTNGFHDLGQLEKDLENPWILTVLDPLYNLNGTMSVTRFKSPIEKFHESWSSLTYHDHYRAVKKILKIPLMFDDVSIHNASQFGAIIVSKLKPCEKVFDSTDTTLLKTTVSNIQNIYSKVVALHNLQKISGNYSHFLKQKKIAEAINYLKENLAILKKDIDWSKTVEEITNEISTYSAQAIIDYTTHLNCLIRLEGPFKEVATASRIFKSLRSLNVSAELAANFKKVSSATAVSIEKIPEILAAGKVIKEDQSSEVRELKKMLLLRNHSRTFGHVSMLLQTVKLAISKDTSIFNTFVNDGEQIAEVSKLEEFQSTRQQISEFIKNAIAWKNGMKINQSSRLYAYGHHLAALSNLNDVDLHTEKLLEILEKLEDSGDATTKKKCENLIMSLRKMSTMELKFSKYSSELKEMPRDMMDMLRIFSTPTNEPPEKVDHVGISIFWITLICVGALVFVAAIYFCFFDWRFPIYKLRQMFKKPVMKTAREGKPPPGGFPNQQKSVGPDGREIREKKKRKDDSDYEMPPPPPPPPTAKDDKAPPTKDSAVPEKKNVSDSKNKPSATDKKEETKMVVEKVDETKTPPNASAPGSSTQPSTSKPDTPSSPPPPSKPIPKPPAAPSKVNLPPLATKRATGERTRDSGDVKTRTTQEKTRPTSTKDEESTNEEKNKKNKKKVDTLAADTTSSTNLVKTRSADTQKFTVDNRKTLDEVPNPEWDKKFEPPNTIYCSMRLGVGFARTEGMRTMFAKSKSLLREAFARVVMRTAPDQRLFVVYCSMRLGVGFARTEGMRTMFAKSKSLLREAFARVVMRTAPDQRLFVVYCSMRLGVGFASTEGMRTRFAKSKSLLREAFARVVMRTAPDQRLFVVYCSMRLGLFQLYLVWKLYDYTKTETCDRLWQVWALSILLGAIAGGNIVTTSMVCIRKLKTTPSYTNIVALTWKYSSRHKINQAPPTFDQNATSSSSSATSTRVPPPPAEKLHLH</sequence>
<name>E3MSP3_CAERE</name>